<dbReference type="SUPFAM" id="SSF55729">
    <property type="entry name" value="Acyl-CoA N-acyltransferases (Nat)"/>
    <property type="match status" value="1"/>
</dbReference>
<name>A0ABS0XQT3_9SPHN</name>
<organism evidence="2 3">
    <name type="scientific">Sphingomonas mollis</name>
    <dbReference type="NCBI Taxonomy" id="2795726"/>
    <lineage>
        <taxon>Bacteria</taxon>
        <taxon>Pseudomonadati</taxon>
        <taxon>Pseudomonadota</taxon>
        <taxon>Alphaproteobacteria</taxon>
        <taxon>Sphingomonadales</taxon>
        <taxon>Sphingomonadaceae</taxon>
        <taxon>Sphingomonas</taxon>
    </lineage>
</organism>
<dbReference type="PANTHER" id="PTHR43233:SF1">
    <property type="entry name" value="FAMILY N-ACETYLTRANSFERASE, PUTATIVE (AFU_ORTHOLOGUE AFUA_6G03350)-RELATED"/>
    <property type="match status" value="1"/>
</dbReference>
<dbReference type="Proteomes" id="UP000640426">
    <property type="component" value="Unassembled WGS sequence"/>
</dbReference>
<dbReference type="PROSITE" id="PS51186">
    <property type="entry name" value="GNAT"/>
    <property type="match status" value="1"/>
</dbReference>
<accession>A0ABS0XQT3</accession>
<dbReference type="Pfam" id="PF13508">
    <property type="entry name" value="Acetyltransf_7"/>
    <property type="match status" value="1"/>
</dbReference>
<dbReference type="InterPro" id="IPR053144">
    <property type="entry name" value="Acetyltransferase_Butenolide"/>
</dbReference>
<dbReference type="PANTHER" id="PTHR43233">
    <property type="entry name" value="FAMILY N-ACETYLTRANSFERASE, PUTATIVE (AFU_ORTHOLOGUE AFUA_6G03350)-RELATED"/>
    <property type="match status" value="1"/>
</dbReference>
<comment type="caution">
    <text evidence="2">The sequence shown here is derived from an EMBL/GenBank/DDBJ whole genome shotgun (WGS) entry which is preliminary data.</text>
</comment>
<dbReference type="InterPro" id="IPR016181">
    <property type="entry name" value="Acyl_CoA_acyltransferase"/>
</dbReference>
<proteinExistence type="predicted"/>
<protein>
    <submittedName>
        <fullName evidence="2">GNAT family N-acetyltransferase</fullName>
    </submittedName>
</protein>
<keyword evidence="3" id="KW-1185">Reference proteome</keyword>
<dbReference type="Gene3D" id="3.40.630.30">
    <property type="match status" value="1"/>
</dbReference>
<evidence type="ECO:0000313" key="2">
    <source>
        <dbReference type="EMBL" id="MBJ6122393.1"/>
    </source>
</evidence>
<evidence type="ECO:0000313" key="3">
    <source>
        <dbReference type="Proteomes" id="UP000640426"/>
    </source>
</evidence>
<sequence length="147" mass="16629">MEMVPAEGYELSDDAARLQPAAIHAYLMRSYWCPGIDRALVERAMAGSHCVGIYHGNEQVAFARVVTDHATFAHLADVYVLEEHQGRGLASALLRYFDAHPDLQRLRRWTLNTRDAHSLYERHGWERITGIFMQRFDADASRGATAA</sequence>
<reference evidence="3" key="1">
    <citation type="submission" date="2020-12" db="EMBL/GenBank/DDBJ databases">
        <title>Hymenobacter sp.</title>
        <authorList>
            <person name="Kim M.K."/>
        </authorList>
    </citation>
    <scope>NUCLEOTIDE SEQUENCE [LARGE SCALE GENOMIC DNA]</scope>
    <source>
        <strain evidence="3">BT553</strain>
    </source>
</reference>
<evidence type="ECO:0000259" key="1">
    <source>
        <dbReference type="PROSITE" id="PS51186"/>
    </source>
</evidence>
<dbReference type="InterPro" id="IPR000182">
    <property type="entry name" value="GNAT_dom"/>
</dbReference>
<dbReference type="EMBL" id="JAELXS010000006">
    <property type="protein sequence ID" value="MBJ6122393.1"/>
    <property type="molecule type" value="Genomic_DNA"/>
</dbReference>
<dbReference type="CDD" id="cd04301">
    <property type="entry name" value="NAT_SF"/>
    <property type="match status" value="1"/>
</dbReference>
<gene>
    <name evidence="2" type="ORF">JAO74_11385</name>
</gene>
<feature type="domain" description="N-acetyltransferase" evidence="1">
    <location>
        <begin position="1"/>
        <end position="147"/>
    </location>
</feature>